<organism evidence="1 2">
    <name type="scientific">Dipteronia dyeriana</name>
    <dbReference type="NCBI Taxonomy" id="168575"/>
    <lineage>
        <taxon>Eukaryota</taxon>
        <taxon>Viridiplantae</taxon>
        <taxon>Streptophyta</taxon>
        <taxon>Embryophyta</taxon>
        <taxon>Tracheophyta</taxon>
        <taxon>Spermatophyta</taxon>
        <taxon>Magnoliopsida</taxon>
        <taxon>eudicotyledons</taxon>
        <taxon>Gunneridae</taxon>
        <taxon>Pentapetalae</taxon>
        <taxon>rosids</taxon>
        <taxon>malvids</taxon>
        <taxon>Sapindales</taxon>
        <taxon>Sapindaceae</taxon>
        <taxon>Hippocastanoideae</taxon>
        <taxon>Acereae</taxon>
        <taxon>Dipteronia</taxon>
    </lineage>
</organism>
<evidence type="ECO:0000313" key="1">
    <source>
        <dbReference type="EMBL" id="KAK2662167.1"/>
    </source>
</evidence>
<comment type="caution">
    <text evidence="1">The sequence shown here is derived from an EMBL/GenBank/DDBJ whole genome shotgun (WGS) entry which is preliminary data.</text>
</comment>
<sequence length="93" mass="10275">MSNKAICDGKSVAQGDPLSPFLFNLVVEGLSSLLTKARHLDLVKGVMFGPNNIHITHLQFTNDTILFIGPRMKYLLNAKRIMRCFELALGSEG</sequence>
<dbReference type="EMBL" id="JANJYI010000001">
    <property type="protein sequence ID" value="KAK2662167.1"/>
    <property type="molecule type" value="Genomic_DNA"/>
</dbReference>
<evidence type="ECO:0000313" key="2">
    <source>
        <dbReference type="Proteomes" id="UP001280121"/>
    </source>
</evidence>
<keyword evidence="2" id="KW-1185">Reference proteome</keyword>
<dbReference type="AlphaFoldDB" id="A0AAD9XMN9"/>
<reference evidence="1" key="1">
    <citation type="journal article" date="2023" name="Plant J.">
        <title>Genome sequences and population genomics provide insights into the demographic history, inbreeding, and mutation load of two 'living fossil' tree species of Dipteronia.</title>
        <authorList>
            <person name="Feng Y."/>
            <person name="Comes H.P."/>
            <person name="Chen J."/>
            <person name="Zhu S."/>
            <person name="Lu R."/>
            <person name="Zhang X."/>
            <person name="Li P."/>
            <person name="Qiu J."/>
            <person name="Olsen K.M."/>
            <person name="Qiu Y."/>
        </authorList>
    </citation>
    <scope>NUCLEOTIDE SEQUENCE</scope>
    <source>
        <strain evidence="1">KIB01</strain>
    </source>
</reference>
<accession>A0AAD9XMN9</accession>
<protein>
    <recommendedName>
        <fullName evidence="3">Reverse transcriptase domain-containing protein</fullName>
    </recommendedName>
</protein>
<proteinExistence type="predicted"/>
<dbReference type="Proteomes" id="UP001280121">
    <property type="component" value="Unassembled WGS sequence"/>
</dbReference>
<evidence type="ECO:0008006" key="3">
    <source>
        <dbReference type="Google" id="ProtNLM"/>
    </source>
</evidence>
<gene>
    <name evidence="1" type="ORF">Ddye_000741</name>
</gene>
<name>A0AAD9XMN9_9ROSI</name>